<dbReference type="AlphaFoldDB" id="X1KVU7"/>
<dbReference type="EMBL" id="BARV01000157">
    <property type="protein sequence ID" value="GAH94289.1"/>
    <property type="molecule type" value="Genomic_DNA"/>
</dbReference>
<evidence type="ECO:0000313" key="1">
    <source>
        <dbReference type="EMBL" id="GAH94289.1"/>
    </source>
</evidence>
<reference evidence="1" key="1">
    <citation type="journal article" date="2014" name="Front. Microbiol.">
        <title>High frequency of phylogenetically diverse reductive dehalogenase-homologous genes in deep subseafloor sedimentary metagenomes.</title>
        <authorList>
            <person name="Kawai M."/>
            <person name="Futagami T."/>
            <person name="Toyoda A."/>
            <person name="Takaki Y."/>
            <person name="Nishi S."/>
            <person name="Hori S."/>
            <person name="Arai W."/>
            <person name="Tsubouchi T."/>
            <person name="Morono Y."/>
            <person name="Uchiyama I."/>
            <person name="Ito T."/>
            <person name="Fujiyama A."/>
            <person name="Inagaki F."/>
            <person name="Takami H."/>
        </authorList>
    </citation>
    <scope>NUCLEOTIDE SEQUENCE</scope>
    <source>
        <strain evidence="1">Expedition CK06-06</strain>
    </source>
</reference>
<protein>
    <submittedName>
        <fullName evidence="1">Uncharacterized protein</fullName>
    </submittedName>
</protein>
<gene>
    <name evidence="1" type="ORF">S06H3_00762</name>
</gene>
<organism evidence="1">
    <name type="scientific">marine sediment metagenome</name>
    <dbReference type="NCBI Taxonomy" id="412755"/>
    <lineage>
        <taxon>unclassified sequences</taxon>
        <taxon>metagenomes</taxon>
        <taxon>ecological metagenomes</taxon>
    </lineage>
</organism>
<comment type="caution">
    <text evidence="1">The sequence shown here is derived from an EMBL/GenBank/DDBJ whole genome shotgun (WGS) entry which is preliminary data.</text>
</comment>
<accession>X1KVU7</accession>
<name>X1KVU7_9ZZZZ</name>
<dbReference type="Gene3D" id="3.90.550.10">
    <property type="entry name" value="Spore Coat Polysaccharide Biosynthesis Protein SpsA, Chain A"/>
    <property type="match status" value="1"/>
</dbReference>
<sequence length="98" mass="11490">LNYMTQLSPAFDIVVPRIGERIEPLCAIYSKNCLVPIHKLLERNELRIGELFSVVRVRYVEEDEIDKFDPEHLSFFNINTQTELDEARRLAVEKCLLL</sequence>
<feature type="non-terminal residue" evidence="1">
    <location>
        <position position="1"/>
    </location>
</feature>
<proteinExistence type="predicted"/>
<dbReference type="InterPro" id="IPR029044">
    <property type="entry name" value="Nucleotide-diphossugar_trans"/>
</dbReference>